<gene>
    <name evidence="2" type="ORF">SAMN02745724_01317</name>
</gene>
<dbReference type="InterPro" id="IPR036237">
    <property type="entry name" value="Xyl_isomerase-like_sf"/>
</dbReference>
<reference evidence="2 3" key="1">
    <citation type="submission" date="2016-10" db="EMBL/GenBank/DDBJ databases">
        <authorList>
            <person name="de Groot N.N."/>
        </authorList>
    </citation>
    <scope>NUCLEOTIDE SEQUENCE [LARGE SCALE GENOMIC DNA]</scope>
    <source>
        <strain evidence="2 3">DSM 6059</strain>
    </source>
</reference>
<evidence type="ECO:0000256" key="1">
    <source>
        <dbReference type="HAMAP-Rule" id="MF_00697"/>
    </source>
</evidence>
<name>A0A1I1HYN2_9GAMM</name>
<dbReference type="Pfam" id="PF05114">
    <property type="entry name" value="MbnB_TglH_ChrH"/>
    <property type="match status" value="1"/>
</dbReference>
<protein>
    <recommendedName>
        <fullName evidence="1">UPF0276 protein SAMN02745724_01317</fullName>
    </recommendedName>
</protein>
<sequence>MNRNISSFGAAGLGLRREMLDEMIEDFPQEIDFLEIAPENWLVLGGLFGKQLKQLTQKHQFVCHGLSLSIGSPEPLDIEFVKQLKPFFESHNIKTYSEHLSYCSGKGHMYDLMPIPFTNSSAHYVAQRIKQVQDILEMTIAIENVSYYAAPGQQMPEIEFINQVLELADCDLLLDVNNIYVNSVNHNYDAIDFLKQLPSKRIAYGHIAGHFNEADDLLVDTHGADVIDSVWSLLEKAYEFHGVFPTLLERDFNIPPLNELLKEVNRIKLIQNAYHVKGLKNKVSNKLINKIGSI</sequence>
<dbReference type="PANTHER" id="PTHR42194:SF1">
    <property type="entry name" value="UPF0276 PROTEIN HI_1600"/>
    <property type="match status" value="1"/>
</dbReference>
<dbReference type="InterPro" id="IPR007801">
    <property type="entry name" value="MbnB/TglH/ChrH"/>
</dbReference>
<keyword evidence="3" id="KW-1185">Reference proteome</keyword>
<dbReference type="EMBL" id="FOLO01000007">
    <property type="protein sequence ID" value="SFC29299.1"/>
    <property type="molecule type" value="Genomic_DNA"/>
</dbReference>
<dbReference type="AlphaFoldDB" id="A0A1I1HYN2"/>
<dbReference type="HAMAP" id="MF_00697">
    <property type="entry name" value="UPF0276"/>
    <property type="match status" value="1"/>
</dbReference>
<dbReference type="NCBIfam" id="NF003818">
    <property type="entry name" value="PRK05409.1"/>
    <property type="match status" value="1"/>
</dbReference>
<evidence type="ECO:0000313" key="2">
    <source>
        <dbReference type="EMBL" id="SFC29299.1"/>
    </source>
</evidence>
<dbReference type="RefSeq" id="WP_091981992.1">
    <property type="nucleotide sequence ID" value="NZ_FOLO01000007.1"/>
</dbReference>
<dbReference type="Gene3D" id="3.20.20.150">
    <property type="entry name" value="Divalent-metal-dependent TIM barrel enzymes"/>
    <property type="match status" value="1"/>
</dbReference>
<proteinExistence type="inferred from homology"/>
<comment type="similarity">
    <text evidence="1">Belongs to the UPF0276 family.</text>
</comment>
<dbReference type="STRING" id="1123010.SAMN02745724_01317"/>
<evidence type="ECO:0000313" key="3">
    <source>
        <dbReference type="Proteomes" id="UP000198862"/>
    </source>
</evidence>
<dbReference type="Proteomes" id="UP000198862">
    <property type="component" value="Unassembled WGS sequence"/>
</dbReference>
<dbReference type="PANTHER" id="PTHR42194">
    <property type="entry name" value="UPF0276 PROTEIN HI_1600"/>
    <property type="match status" value="1"/>
</dbReference>
<dbReference type="SUPFAM" id="SSF51658">
    <property type="entry name" value="Xylose isomerase-like"/>
    <property type="match status" value="1"/>
</dbReference>
<dbReference type="OrthoDB" id="9763101at2"/>
<organism evidence="2 3">
    <name type="scientific">Pseudoalteromonas denitrificans DSM 6059</name>
    <dbReference type="NCBI Taxonomy" id="1123010"/>
    <lineage>
        <taxon>Bacteria</taxon>
        <taxon>Pseudomonadati</taxon>
        <taxon>Pseudomonadota</taxon>
        <taxon>Gammaproteobacteria</taxon>
        <taxon>Alteromonadales</taxon>
        <taxon>Pseudoalteromonadaceae</taxon>
        <taxon>Pseudoalteromonas</taxon>
    </lineage>
</organism>
<accession>A0A1I1HYN2</accession>